<feature type="transmembrane region" description="Helical" evidence="9">
    <location>
        <begin position="1311"/>
        <end position="1328"/>
    </location>
</feature>
<evidence type="ECO:0000313" key="12">
    <source>
        <dbReference type="EMBL" id="PVU92176.1"/>
    </source>
</evidence>
<keyword evidence="13" id="KW-1185">Reference proteome</keyword>
<feature type="transmembrane region" description="Helical" evidence="9">
    <location>
        <begin position="456"/>
        <end position="475"/>
    </location>
</feature>
<sequence>MFTIYRFSIYISYITAIWILLGITIRVLFYYYERKTPYIRLADDERNYDSGGKSIFELIDESTKKNLKNAASITNQDRKLPKSLNKIVNTDNYKRNMKIIFILSSIQCGLLWFLSSTRIANPHHKRFILGQSYYLIWGIYWTIFQIHILFKFLTKSHRSHTSYKKDIISFWELGFLSLFFIDNLFQLIDRESDVATALNALTFSFTIGLHTIILQTNRALVQKRLEKRPVGIKYEGSVYTGNDELPETPETGSSIANMLSFMWLNHLMEEAYRVRLGYIDLYKLSKFELPGYCWKRFHVVKQIAKNSKILSKLFKTFLPELVTQSILIVFISVLKFSGPYFLGKIVNLIDDETSDIDVDTGFNYCKGLGVSGLVLLVMENQLLWIGRKISIRVRNILTCELVDKSLRMGIVQSKRKYSNDNTTSKDVPGTENAEKIDDSDDKGMIMNLITVDVNKLVLTSAYLHYSILLLSQAVIGMLFLYKLMGLASLSGVLVMVFFYQISKKLFKYIMIIQGKMYSISDKRLAAIGEMIGGIKTVKLFGWESKFISKISKLRNEQLKMLWRVFQLTVVNWIGLSLTPIFVLFCTFWVYTVVMGKEMNAEIAFTSIAIFNILKIVFETIPWIFTQSIGSIVSLNRIQEYLDQEEVQLLNKRVTWSNKDLSIGFHNATLAWKLSSQESQTCGQESITKPNNQVSTISPIEGDSNGYPGINNDTESVPNQIDIENTKAHEFILENLNISFPVGQVSLLSGPVGSGKSSLLRALVGEMQLIEGQINIPVSGDGNTLFKVGYVPQEPWLRNASVRENILFGQKYDQERYETVLYSTALKPDLRMLSEGDLTMVGERGVSLSGGQKQRVSLARALYSDSKTILIDDCLSAVDSHTASHILEHCFTNPLFVSDRTIVISTHHIQLCLPSVSWVVLMRDGKVVVQGPPSEATKHPEFEGIVAAITTKKDKKRKIRPRTNKKYLTEDEYNTQNSIESNNILIQSENETTSNNEIDVDIVDETNIDSEEKRETGRVKLDVWVTYYKASGGFVFWIIIMIFAVLFQLVSIYHNYWIKIWVSPEDLTKISAINVSFQSEKSAFGNTYLLRTIAYGQEIVRNNAYKLLREPFQLYGHGVIYYLVIYLIIGIVSCIIKQSTYYFIYTGSLKASGRVHDSILEGVVHAKPSFFDKTPIGQIINRFSRDMQLVDEEIMASLTIWIYECLEAFGVMAIVIYVAPQFLIVGVVIFSLYLYIAIKYLRATREIKRMEATTVSPMLSLIAELTPGLVSIRAFGKTLDYILETAKRVDAYNRQYYALWGANRWLSINSDVIGLLVTVFSAIMAVALKDDISPGLAGFTLSYALTFSMHLMWVVRYSSEVELSMNSVERISQYYKEKLPQEAPNVISNKRTPSEWPQSGRLVVSNLNVVYQSSSAEVYNDGNQVLFDVNFKIEPGMRVGVVGRTGAGKSTLVHALLRLVEPDPESKIILDGINVMDIGLEDLRQNVTIIPQDPMLFKGTIRYNLDLFDEYSDEAVWNALYQARLVSSPTLPNNQSIEADGQIELPENDSYLSLNEVGSNSHKDFDGGNDIGTLSGGELSPLDKSLESVNGNAQVGVKFSASQSETGIVNNSGTNLYQKVLQKQLQDNGDTVVEGNCSIQGINNMDVNKSSSRVWEHKKRGSVFSSLSSGYWGKQEFVDSDSTSVENYNGL</sequence>
<keyword evidence="7 9" id="KW-0472">Membrane</keyword>
<proteinExistence type="predicted"/>
<feature type="transmembrane region" description="Helical" evidence="9">
    <location>
        <begin position="132"/>
        <end position="150"/>
    </location>
</feature>
<feature type="transmembrane region" description="Helical" evidence="9">
    <location>
        <begin position="1118"/>
        <end position="1135"/>
    </location>
</feature>
<dbReference type="OrthoDB" id="6500128at2759"/>
<dbReference type="Gene3D" id="1.20.1560.10">
    <property type="entry name" value="ABC transporter type 1, transmembrane domain"/>
    <property type="match status" value="2"/>
</dbReference>
<feature type="transmembrane region" description="Helical" evidence="9">
    <location>
        <begin position="12"/>
        <end position="32"/>
    </location>
</feature>
<feature type="transmembrane region" description="Helical" evidence="9">
    <location>
        <begin position="481"/>
        <end position="501"/>
    </location>
</feature>
<evidence type="ECO:0000256" key="8">
    <source>
        <dbReference type="SAM" id="MobiDB-lite"/>
    </source>
</evidence>
<dbReference type="InterPro" id="IPR027417">
    <property type="entry name" value="P-loop_NTPase"/>
</dbReference>
<dbReference type="Gene3D" id="3.40.50.300">
    <property type="entry name" value="P-loop containing nucleotide triphosphate hydrolases"/>
    <property type="match status" value="2"/>
</dbReference>
<feature type="transmembrane region" description="Helical" evidence="9">
    <location>
        <begin position="602"/>
        <end position="624"/>
    </location>
</feature>
<feature type="transmembrane region" description="Helical" evidence="9">
    <location>
        <begin position="569"/>
        <end position="590"/>
    </location>
</feature>
<keyword evidence="6 9" id="KW-1133">Transmembrane helix</keyword>
<dbReference type="Pfam" id="PF00664">
    <property type="entry name" value="ABC_membrane"/>
    <property type="match status" value="2"/>
</dbReference>
<dbReference type="PANTHER" id="PTHR24223:SF356">
    <property type="entry name" value="ATP-BINDING CASSETTE TRANSPORTER ABC4"/>
    <property type="match status" value="1"/>
</dbReference>
<gene>
    <name evidence="12" type="ORF">BB559_003819</name>
</gene>
<dbReference type="InterPro" id="IPR050173">
    <property type="entry name" value="ABC_transporter_C-like"/>
</dbReference>
<dbReference type="GO" id="GO:0005524">
    <property type="term" value="F:ATP binding"/>
    <property type="evidence" value="ECO:0007669"/>
    <property type="project" value="UniProtKB-KW"/>
</dbReference>
<dbReference type="STRING" id="61424.A0A2T9YIJ6"/>
<feature type="region of interest" description="Disordered" evidence="8">
    <location>
        <begin position="683"/>
        <end position="705"/>
    </location>
</feature>
<feature type="transmembrane region" description="Helical" evidence="9">
    <location>
        <begin position="194"/>
        <end position="214"/>
    </location>
</feature>
<dbReference type="InterPro" id="IPR011527">
    <property type="entry name" value="ABC1_TM_dom"/>
</dbReference>
<evidence type="ECO:0000313" key="13">
    <source>
        <dbReference type="Proteomes" id="UP000245699"/>
    </source>
</evidence>
<dbReference type="SMART" id="SM00382">
    <property type="entry name" value="AAA"/>
    <property type="match status" value="2"/>
</dbReference>
<evidence type="ECO:0000256" key="4">
    <source>
        <dbReference type="ARBA" id="ARBA00022741"/>
    </source>
</evidence>
<protein>
    <submittedName>
        <fullName evidence="12">Uncharacterized protein</fullName>
    </submittedName>
</protein>
<dbReference type="InterPro" id="IPR036640">
    <property type="entry name" value="ABC1_TM_sf"/>
</dbReference>
<dbReference type="CDD" id="cd03250">
    <property type="entry name" value="ABCC_MRP_domain1"/>
    <property type="match status" value="1"/>
</dbReference>
<dbReference type="CDD" id="cd18596">
    <property type="entry name" value="ABC_6TM_VMR1_D1_like"/>
    <property type="match status" value="1"/>
</dbReference>
<feature type="transmembrane region" description="Helical" evidence="9">
    <location>
        <begin position="1033"/>
        <end position="1053"/>
    </location>
</feature>
<keyword evidence="3 9" id="KW-0812">Transmembrane</keyword>
<evidence type="ECO:0000256" key="9">
    <source>
        <dbReference type="SAM" id="Phobius"/>
    </source>
</evidence>
<comment type="caution">
    <text evidence="12">The sequence shown here is derived from an EMBL/GenBank/DDBJ whole genome shotgun (WGS) entry which is preliminary data.</text>
</comment>
<evidence type="ECO:0000256" key="1">
    <source>
        <dbReference type="ARBA" id="ARBA00004141"/>
    </source>
</evidence>
<feature type="domain" description="ABC transporter" evidence="10">
    <location>
        <begin position="717"/>
        <end position="948"/>
    </location>
</feature>
<dbReference type="InterPro" id="IPR003593">
    <property type="entry name" value="AAA+_ATPase"/>
</dbReference>
<feature type="region of interest" description="Disordered" evidence="8">
    <location>
        <begin position="1556"/>
        <end position="1575"/>
    </location>
</feature>
<evidence type="ECO:0000259" key="10">
    <source>
        <dbReference type="PROSITE" id="PS50893"/>
    </source>
</evidence>
<feature type="transmembrane region" description="Helical" evidence="9">
    <location>
        <begin position="1193"/>
        <end position="1215"/>
    </location>
</feature>
<comment type="subcellular location">
    <subcellularLocation>
        <location evidence="1">Membrane</location>
        <topology evidence="1">Multi-pass membrane protein</topology>
    </subcellularLocation>
</comment>
<accession>A0A2T9YIJ6</accession>
<name>A0A2T9YIJ6_9FUNG</name>
<evidence type="ECO:0000256" key="7">
    <source>
        <dbReference type="ARBA" id="ARBA00023136"/>
    </source>
</evidence>
<keyword evidence="5" id="KW-0067">ATP-binding</keyword>
<feature type="domain" description="ABC transmembrane type-1" evidence="11">
    <location>
        <begin position="326"/>
        <end position="629"/>
    </location>
</feature>
<evidence type="ECO:0000256" key="5">
    <source>
        <dbReference type="ARBA" id="ARBA00022840"/>
    </source>
</evidence>
<feature type="compositionally biased region" description="Polar residues" evidence="8">
    <location>
        <begin position="683"/>
        <end position="697"/>
    </location>
</feature>
<dbReference type="GO" id="GO:0140359">
    <property type="term" value="F:ABC-type transporter activity"/>
    <property type="evidence" value="ECO:0007669"/>
    <property type="project" value="InterPro"/>
</dbReference>
<dbReference type="PROSITE" id="PS00211">
    <property type="entry name" value="ABC_TRANSPORTER_1"/>
    <property type="match status" value="1"/>
</dbReference>
<feature type="transmembrane region" description="Helical" evidence="9">
    <location>
        <begin position="1221"/>
        <end position="1240"/>
    </location>
</feature>
<evidence type="ECO:0000256" key="2">
    <source>
        <dbReference type="ARBA" id="ARBA00022448"/>
    </source>
</evidence>
<dbReference type="GO" id="GO:0016887">
    <property type="term" value="F:ATP hydrolysis activity"/>
    <property type="evidence" value="ECO:0007669"/>
    <property type="project" value="InterPro"/>
</dbReference>
<dbReference type="SUPFAM" id="SSF52540">
    <property type="entry name" value="P-loop containing nucleoside triphosphate hydrolases"/>
    <property type="match status" value="2"/>
</dbReference>
<evidence type="ECO:0000256" key="6">
    <source>
        <dbReference type="ARBA" id="ARBA00022989"/>
    </source>
</evidence>
<reference evidence="12 13" key="1">
    <citation type="journal article" date="2018" name="MBio">
        <title>Comparative Genomics Reveals the Core Gene Toolbox for the Fungus-Insect Symbiosis.</title>
        <authorList>
            <person name="Wang Y."/>
            <person name="Stata M."/>
            <person name="Wang W."/>
            <person name="Stajich J.E."/>
            <person name="White M.M."/>
            <person name="Moncalvo J.M."/>
        </authorList>
    </citation>
    <scope>NUCLEOTIDE SEQUENCE [LARGE SCALE GENOMIC DNA]</scope>
    <source>
        <strain evidence="12 13">AUS-77-4</strain>
    </source>
</reference>
<dbReference type="PROSITE" id="PS50929">
    <property type="entry name" value="ABC_TM1F"/>
    <property type="match status" value="2"/>
</dbReference>
<dbReference type="PROSITE" id="PS50893">
    <property type="entry name" value="ABC_TRANSPORTER_2"/>
    <property type="match status" value="1"/>
</dbReference>
<dbReference type="PANTHER" id="PTHR24223">
    <property type="entry name" value="ATP-BINDING CASSETTE SUB-FAMILY C"/>
    <property type="match status" value="1"/>
</dbReference>
<dbReference type="GO" id="GO:0016020">
    <property type="term" value="C:membrane"/>
    <property type="evidence" value="ECO:0007669"/>
    <property type="project" value="UniProtKB-SubCell"/>
</dbReference>
<dbReference type="Proteomes" id="UP000245699">
    <property type="component" value="Unassembled WGS sequence"/>
</dbReference>
<feature type="domain" description="ABC transmembrane type-1" evidence="11">
    <location>
        <begin position="1037"/>
        <end position="1362"/>
    </location>
</feature>
<dbReference type="InterPro" id="IPR017871">
    <property type="entry name" value="ABC_transporter-like_CS"/>
</dbReference>
<dbReference type="Pfam" id="PF00005">
    <property type="entry name" value="ABC_tran"/>
    <property type="match status" value="2"/>
</dbReference>
<keyword evidence="2" id="KW-0813">Transport</keyword>
<feature type="transmembrane region" description="Helical" evidence="9">
    <location>
        <begin position="99"/>
        <end position="120"/>
    </location>
</feature>
<dbReference type="SUPFAM" id="SSF90123">
    <property type="entry name" value="ABC transporter transmembrane region"/>
    <property type="match status" value="2"/>
</dbReference>
<dbReference type="InterPro" id="IPR003439">
    <property type="entry name" value="ABC_transporter-like_ATP-bd"/>
</dbReference>
<keyword evidence="4" id="KW-0547">Nucleotide-binding</keyword>
<evidence type="ECO:0000259" key="11">
    <source>
        <dbReference type="PROSITE" id="PS50929"/>
    </source>
</evidence>
<evidence type="ECO:0000256" key="3">
    <source>
        <dbReference type="ARBA" id="ARBA00022692"/>
    </source>
</evidence>
<dbReference type="EMBL" id="MBFT01000382">
    <property type="protein sequence ID" value="PVU92176.1"/>
    <property type="molecule type" value="Genomic_DNA"/>
</dbReference>
<organism evidence="12 13">
    <name type="scientific">Furculomyces boomerangus</name>
    <dbReference type="NCBI Taxonomy" id="61424"/>
    <lineage>
        <taxon>Eukaryota</taxon>
        <taxon>Fungi</taxon>
        <taxon>Fungi incertae sedis</taxon>
        <taxon>Zoopagomycota</taxon>
        <taxon>Kickxellomycotina</taxon>
        <taxon>Harpellomycetes</taxon>
        <taxon>Harpellales</taxon>
        <taxon>Harpellaceae</taxon>
        <taxon>Furculomyces</taxon>
    </lineage>
</organism>
<dbReference type="FunFam" id="3.40.50.300:FF:000997">
    <property type="entry name" value="Multidrug resistance-associated protein 1"/>
    <property type="match status" value="1"/>
</dbReference>
<dbReference type="CDD" id="cd18604">
    <property type="entry name" value="ABC_6TM_VMR1_D2_like"/>
    <property type="match status" value="1"/>
</dbReference>
<feature type="transmembrane region" description="Helical" evidence="9">
    <location>
        <begin position="170"/>
        <end position="188"/>
    </location>
</feature>